<keyword evidence="2" id="KW-1185">Reference proteome</keyword>
<name>A0A7U2F8P6_PHANO</name>
<dbReference type="Proteomes" id="UP000663193">
    <property type="component" value="Chromosome 11"/>
</dbReference>
<dbReference type="VEuPathDB" id="FungiDB:JI435_415210"/>
<accession>A0A7U2F8P6</accession>
<gene>
    <name evidence="1" type="ORF">JI435_415210</name>
</gene>
<evidence type="ECO:0000313" key="2">
    <source>
        <dbReference type="Proteomes" id="UP000663193"/>
    </source>
</evidence>
<sequence length="75" mass="8466">MGGHADLLLALDRWGNFTSQGSQLCRDSSPYAGQMERLTNLRLRDYIYTLHVPRPLVMHMTTLTSGSLPRFACEP</sequence>
<dbReference type="AlphaFoldDB" id="A0A7U2F8P6"/>
<organism evidence="1 2">
    <name type="scientific">Phaeosphaeria nodorum (strain SN15 / ATCC MYA-4574 / FGSC 10173)</name>
    <name type="common">Glume blotch fungus</name>
    <name type="synonym">Parastagonospora nodorum</name>
    <dbReference type="NCBI Taxonomy" id="321614"/>
    <lineage>
        <taxon>Eukaryota</taxon>
        <taxon>Fungi</taxon>
        <taxon>Dikarya</taxon>
        <taxon>Ascomycota</taxon>
        <taxon>Pezizomycotina</taxon>
        <taxon>Dothideomycetes</taxon>
        <taxon>Pleosporomycetidae</taxon>
        <taxon>Pleosporales</taxon>
        <taxon>Pleosporineae</taxon>
        <taxon>Phaeosphaeriaceae</taxon>
        <taxon>Parastagonospora</taxon>
    </lineage>
</organism>
<proteinExistence type="predicted"/>
<dbReference type="EMBL" id="CP069033">
    <property type="protein sequence ID" value="QRD00463.1"/>
    <property type="molecule type" value="Genomic_DNA"/>
</dbReference>
<protein>
    <submittedName>
        <fullName evidence="1">Uncharacterized protein</fullName>
    </submittedName>
</protein>
<evidence type="ECO:0000313" key="1">
    <source>
        <dbReference type="EMBL" id="QRD00463.1"/>
    </source>
</evidence>
<reference evidence="2" key="1">
    <citation type="journal article" date="2021" name="BMC Genomics">
        <title>Chromosome-level genome assembly and manually-curated proteome of model necrotroph Parastagonospora nodorum Sn15 reveals a genome-wide trove of candidate effector homologs, and redundancy of virulence-related functions within an accessory chromosome.</title>
        <authorList>
            <person name="Bertazzoni S."/>
            <person name="Jones D.A.B."/>
            <person name="Phan H.T."/>
            <person name="Tan K.-C."/>
            <person name="Hane J.K."/>
        </authorList>
    </citation>
    <scope>NUCLEOTIDE SEQUENCE [LARGE SCALE GENOMIC DNA]</scope>
    <source>
        <strain evidence="2">SN15 / ATCC MYA-4574 / FGSC 10173)</strain>
    </source>
</reference>